<dbReference type="EMBL" id="ML743580">
    <property type="protein sequence ID" value="KAE8137097.1"/>
    <property type="molecule type" value="Genomic_DNA"/>
</dbReference>
<organism evidence="2 3">
    <name type="scientific">Aspergillus pseudotamarii</name>
    <dbReference type="NCBI Taxonomy" id="132259"/>
    <lineage>
        <taxon>Eukaryota</taxon>
        <taxon>Fungi</taxon>
        <taxon>Dikarya</taxon>
        <taxon>Ascomycota</taxon>
        <taxon>Pezizomycotina</taxon>
        <taxon>Eurotiomycetes</taxon>
        <taxon>Eurotiomycetidae</taxon>
        <taxon>Eurotiales</taxon>
        <taxon>Aspergillaceae</taxon>
        <taxon>Aspergillus</taxon>
        <taxon>Aspergillus subgen. Circumdati</taxon>
    </lineage>
</organism>
<name>A0A5N6ST85_ASPPS</name>
<accession>A0A5N6ST85</accession>
<feature type="transmembrane region" description="Helical" evidence="1">
    <location>
        <begin position="12"/>
        <end position="32"/>
    </location>
</feature>
<reference evidence="2 3" key="1">
    <citation type="submission" date="2019-04" db="EMBL/GenBank/DDBJ databases">
        <title>Friends and foes A comparative genomics study of 23 Aspergillus species from section Flavi.</title>
        <authorList>
            <consortium name="DOE Joint Genome Institute"/>
            <person name="Kjaerbolling I."/>
            <person name="Vesth T."/>
            <person name="Frisvad J.C."/>
            <person name="Nybo J.L."/>
            <person name="Theobald S."/>
            <person name="Kildgaard S."/>
            <person name="Isbrandt T."/>
            <person name="Kuo A."/>
            <person name="Sato A."/>
            <person name="Lyhne E.K."/>
            <person name="Kogle M.E."/>
            <person name="Wiebenga A."/>
            <person name="Kun R.S."/>
            <person name="Lubbers R.J."/>
            <person name="Makela M.R."/>
            <person name="Barry K."/>
            <person name="Chovatia M."/>
            <person name="Clum A."/>
            <person name="Daum C."/>
            <person name="Haridas S."/>
            <person name="He G."/>
            <person name="LaButti K."/>
            <person name="Lipzen A."/>
            <person name="Mondo S."/>
            <person name="Riley R."/>
            <person name="Salamov A."/>
            <person name="Simmons B.A."/>
            <person name="Magnuson J.K."/>
            <person name="Henrissat B."/>
            <person name="Mortensen U.H."/>
            <person name="Larsen T.O."/>
            <person name="Devries R.P."/>
            <person name="Grigoriev I.V."/>
            <person name="Machida M."/>
            <person name="Baker S.E."/>
            <person name="Andersen M.R."/>
        </authorList>
    </citation>
    <scope>NUCLEOTIDE SEQUENCE [LARGE SCALE GENOMIC DNA]</scope>
    <source>
        <strain evidence="2 3">CBS 117625</strain>
    </source>
</reference>
<dbReference type="RefSeq" id="XP_031913160.1">
    <property type="nucleotide sequence ID" value="XM_032054715.1"/>
</dbReference>
<proteinExistence type="predicted"/>
<keyword evidence="3" id="KW-1185">Reference proteome</keyword>
<keyword evidence="1" id="KW-0472">Membrane</keyword>
<gene>
    <name evidence="2" type="ORF">BDV38DRAFT_248266</name>
</gene>
<evidence type="ECO:0000313" key="2">
    <source>
        <dbReference type="EMBL" id="KAE8137097.1"/>
    </source>
</evidence>
<keyword evidence="1" id="KW-0812">Transmembrane</keyword>
<dbReference type="AlphaFoldDB" id="A0A5N6ST85"/>
<protein>
    <submittedName>
        <fullName evidence="2">Uncharacterized protein</fullName>
    </submittedName>
</protein>
<evidence type="ECO:0000313" key="3">
    <source>
        <dbReference type="Proteomes" id="UP000325672"/>
    </source>
</evidence>
<dbReference type="Proteomes" id="UP000325672">
    <property type="component" value="Unassembled WGS sequence"/>
</dbReference>
<evidence type="ECO:0000256" key="1">
    <source>
        <dbReference type="SAM" id="Phobius"/>
    </source>
</evidence>
<keyword evidence="1" id="KW-1133">Transmembrane helix</keyword>
<dbReference type="GeneID" id="43638925"/>
<sequence length="95" mass="10472">MLWYVVHSFHFWAFVVFSSGIPFSSIVHSNFFGQSVRLGMVGWSPESRSSGPSPSPPMIGNPSYGRVGQFVAFPSSPADTLVGTLWFFPLDRGWG</sequence>